<sequence length="122" mass="12950">HVYVASAGNKGVDNDNPLETSIPCSFKLDNIICVGATNADGKYTTWSNWGKTTVHLAAPGKSIYSTKPGSKYGWKSGTSQSAPMVAGVVALIRSINFYATPVDIKNAIVNSVDTDPNLEMKV</sequence>
<reference evidence="9 10" key="1">
    <citation type="submission" date="2008-07" db="EMBL/GenBank/DDBJ databases">
        <authorList>
            <person name="El-Sayed N."/>
            <person name="Caler E."/>
            <person name="Inman J."/>
            <person name="Amedeo P."/>
            <person name="Hass B."/>
            <person name="Wortman J."/>
        </authorList>
    </citation>
    <scope>NUCLEOTIDE SEQUENCE [LARGE SCALE GENOMIC DNA]</scope>
    <source>
        <strain evidence="10">ATCC 50983 / TXsc</strain>
    </source>
</reference>
<evidence type="ECO:0000313" key="9">
    <source>
        <dbReference type="EMBL" id="EER15384.1"/>
    </source>
</evidence>
<evidence type="ECO:0000313" key="10">
    <source>
        <dbReference type="Proteomes" id="UP000007800"/>
    </source>
</evidence>
<comment type="similarity">
    <text evidence="1 7">Belongs to the peptidase S8 family.</text>
</comment>
<dbReference type="InterPro" id="IPR023828">
    <property type="entry name" value="Peptidase_S8_Ser-AS"/>
</dbReference>
<gene>
    <name evidence="9" type="ORF">Pmar_PMAR018736</name>
</gene>
<feature type="non-terminal residue" evidence="9">
    <location>
        <position position="122"/>
    </location>
</feature>
<dbReference type="PANTHER" id="PTHR43806:SF11">
    <property type="entry name" value="CEREVISIN-RELATED"/>
    <property type="match status" value="1"/>
</dbReference>
<keyword evidence="10" id="KW-1185">Reference proteome</keyword>
<organism evidence="10">
    <name type="scientific">Perkinsus marinus (strain ATCC 50983 / TXsc)</name>
    <dbReference type="NCBI Taxonomy" id="423536"/>
    <lineage>
        <taxon>Eukaryota</taxon>
        <taxon>Sar</taxon>
        <taxon>Alveolata</taxon>
        <taxon>Perkinsozoa</taxon>
        <taxon>Perkinsea</taxon>
        <taxon>Perkinsida</taxon>
        <taxon>Perkinsidae</taxon>
        <taxon>Perkinsus</taxon>
    </lineage>
</organism>
<dbReference type="PROSITE" id="PS51892">
    <property type="entry name" value="SUBTILASE"/>
    <property type="match status" value="1"/>
</dbReference>
<dbReference type="OrthoDB" id="531541at2759"/>
<dbReference type="InterPro" id="IPR036852">
    <property type="entry name" value="Peptidase_S8/S53_dom_sf"/>
</dbReference>
<dbReference type="Pfam" id="PF00082">
    <property type="entry name" value="Peptidase_S8"/>
    <property type="match status" value="1"/>
</dbReference>
<proteinExistence type="inferred from homology"/>
<evidence type="ECO:0000259" key="8">
    <source>
        <dbReference type="Pfam" id="PF00082"/>
    </source>
</evidence>
<accession>C5KJ82</accession>
<evidence type="ECO:0000256" key="6">
    <source>
        <dbReference type="ARBA" id="ARBA00023619"/>
    </source>
</evidence>
<dbReference type="GO" id="GO:0006508">
    <property type="term" value="P:proteolysis"/>
    <property type="evidence" value="ECO:0007669"/>
    <property type="project" value="UniProtKB-KW"/>
</dbReference>
<dbReference type="InterPro" id="IPR050131">
    <property type="entry name" value="Peptidase_S8_subtilisin-like"/>
</dbReference>
<evidence type="ECO:0000256" key="7">
    <source>
        <dbReference type="PROSITE-ProRule" id="PRU01240"/>
    </source>
</evidence>
<dbReference type="Proteomes" id="UP000007800">
    <property type="component" value="Unassembled WGS sequence"/>
</dbReference>
<dbReference type="GeneID" id="9046205"/>
<evidence type="ECO:0000256" key="1">
    <source>
        <dbReference type="ARBA" id="ARBA00011073"/>
    </source>
</evidence>
<comment type="catalytic activity">
    <reaction evidence="5">
        <text>Hydrolysis of proteins with broad specificity for peptide bonds, and a preference for a large uncharged residue in P1. Hydrolyzes peptide amides.</text>
        <dbReference type="EC" id="3.4.21.62"/>
    </reaction>
</comment>
<dbReference type="AlphaFoldDB" id="C5KJ82"/>
<dbReference type="InterPro" id="IPR000209">
    <property type="entry name" value="Peptidase_S8/S53_dom"/>
</dbReference>
<protein>
    <recommendedName>
        <fullName evidence="6">subtilisin</fullName>
        <ecNumber evidence="6">3.4.21.62</ecNumber>
    </recommendedName>
</protein>
<feature type="non-terminal residue" evidence="9">
    <location>
        <position position="1"/>
    </location>
</feature>
<dbReference type="PROSITE" id="PS00138">
    <property type="entry name" value="SUBTILASE_SER"/>
    <property type="match status" value="1"/>
</dbReference>
<dbReference type="EC" id="3.4.21.62" evidence="6"/>
<feature type="domain" description="Peptidase S8/S53" evidence="8">
    <location>
        <begin position="2"/>
        <end position="112"/>
    </location>
</feature>
<dbReference type="PANTHER" id="PTHR43806">
    <property type="entry name" value="PEPTIDASE S8"/>
    <property type="match status" value="1"/>
</dbReference>
<dbReference type="RefSeq" id="XP_002783588.1">
    <property type="nucleotide sequence ID" value="XM_002783542.1"/>
</dbReference>
<evidence type="ECO:0000256" key="2">
    <source>
        <dbReference type="ARBA" id="ARBA00022670"/>
    </source>
</evidence>
<evidence type="ECO:0000256" key="4">
    <source>
        <dbReference type="ARBA" id="ARBA00022825"/>
    </source>
</evidence>
<keyword evidence="2" id="KW-0645">Protease</keyword>
<name>C5KJ82_PERM5</name>
<evidence type="ECO:0000256" key="3">
    <source>
        <dbReference type="ARBA" id="ARBA00022801"/>
    </source>
</evidence>
<comment type="caution">
    <text evidence="7">Lacks conserved residue(s) required for the propagation of feature annotation.</text>
</comment>
<dbReference type="GO" id="GO:0004252">
    <property type="term" value="F:serine-type endopeptidase activity"/>
    <property type="evidence" value="ECO:0007669"/>
    <property type="project" value="UniProtKB-EC"/>
</dbReference>
<dbReference type="Gene3D" id="3.40.50.200">
    <property type="entry name" value="Peptidase S8/S53 domain"/>
    <property type="match status" value="1"/>
</dbReference>
<keyword evidence="4" id="KW-0720">Serine protease</keyword>
<dbReference type="SUPFAM" id="SSF52743">
    <property type="entry name" value="Subtilisin-like"/>
    <property type="match status" value="1"/>
</dbReference>
<dbReference type="EMBL" id="GG673601">
    <property type="protein sequence ID" value="EER15384.1"/>
    <property type="molecule type" value="Genomic_DNA"/>
</dbReference>
<dbReference type="InParanoid" id="C5KJ82"/>
<evidence type="ECO:0000256" key="5">
    <source>
        <dbReference type="ARBA" id="ARBA00023529"/>
    </source>
</evidence>
<keyword evidence="3" id="KW-0378">Hydrolase</keyword>